<dbReference type="AlphaFoldDB" id="A0A840PIG0"/>
<dbReference type="EMBL" id="JACHGZ010000004">
    <property type="protein sequence ID" value="MBB5148205.1"/>
    <property type="molecule type" value="Genomic_DNA"/>
</dbReference>
<name>A0A840PIG0_URETH</name>
<sequence>MSDKELMQEALKWQEHIKVLANDHAEDELYQKRSKVFDWLIEQAEKAEKYREALEFYADENNYFVDISKLELPEDIFYAEPPVVNERGIKARQALEGKMI</sequence>
<evidence type="ECO:0000313" key="2">
    <source>
        <dbReference type="Proteomes" id="UP000557217"/>
    </source>
</evidence>
<accession>A0A840PIG0</accession>
<dbReference type="RefSeq" id="WP_168412045.1">
    <property type="nucleotide sequence ID" value="NZ_JAAXPW010000006.1"/>
</dbReference>
<evidence type="ECO:0000313" key="1">
    <source>
        <dbReference type="EMBL" id="MBB5148205.1"/>
    </source>
</evidence>
<reference evidence="1 2" key="1">
    <citation type="submission" date="2020-08" db="EMBL/GenBank/DDBJ databases">
        <title>Genomic Encyclopedia of Type Strains, Phase IV (KMG-IV): sequencing the most valuable type-strain genomes for metagenomic binning, comparative biology and taxonomic classification.</title>
        <authorList>
            <person name="Goeker M."/>
        </authorList>
    </citation>
    <scope>NUCLEOTIDE SEQUENCE [LARGE SCALE GENOMIC DNA]</scope>
    <source>
        <strain evidence="1 2">DSM 10633</strain>
    </source>
</reference>
<keyword evidence="2" id="KW-1185">Reference proteome</keyword>
<organism evidence="1 2">
    <name type="scientific">Ureibacillus thermosphaericus</name>
    <dbReference type="NCBI Taxonomy" id="51173"/>
    <lineage>
        <taxon>Bacteria</taxon>
        <taxon>Bacillati</taxon>
        <taxon>Bacillota</taxon>
        <taxon>Bacilli</taxon>
        <taxon>Bacillales</taxon>
        <taxon>Caryophanaceae</taxon>
        <taxon>Ureibacillus</taxon>
    </lineage>
</organism>
<dbReference type="Proteomes" id="UP000557217">
    <property type="component" value="Unassembled WGS sequence"/>
</dbReference>
<protein>
    <submittedName>
        <fullName evidence="1">DNA recombination-dependent growth factor C</fullName>
    </submittedName>
</protein>
<proteinExistence type="predicted"/>
<gene>
    <name evidence="1" type="ORF">HNR36_000590</name>
</gene>
<comment type="caution">
    <text evidence="1">The sequence shown here is derived from an EMBL/GenBank/DDBJ whole genome shotgun (WGS) entry which is preliminary data.</text>
</comment>